<dbReference type="SUPFAM" id="SSF48371">
    <property type="entry name" value="ARM repeat"/>
    <property type="match status" value="1"/>
</dbReference>
<organism evidence="1 2">
    <name type="scientific">Clostridium pasteurianum BC1</name>
    <dbReference type="NCBI Taxonomy" id="86416"/>
    <lineage>
        <taxon>Bacteria</taxon>
        <taxon>Bacillati</taxon>
        <taxon>Bacillota</taxon>
        <taxon>Clostridia</taxon>
        <taxon>Eubacteriales</taxon>
        <taxon>Clostridiaceae</taxon>
        <taxon>Clostridium</taxon>
    </lineage>
</organism>
<reference evidence="1 2" key="1">
    <citation type="submission" date="2012-01" db="EMBL/GenBank/DDBJ databases">
        <title>Complete sequence of chromosome of Clostridium pasteurianum BC1.</title>
        <authorList>
            <consortium name="US DOE Joint Genome Institute"/>
            <person name="Lucas S."/>
            <person name="Han J."/>
            <person name="Lapidus A."/>
            <person name="Cheng J.-F."/>
            <person name="Goodwin L."/>
            <person name="Pitluck S."/>
            <person name="Peters L."/>
            <person name="Mikhailova N."/>
            <person name="Teshima H."/>
            <person name="Detter J.C."/>
            <person name="Han C."/>
            <person name="Tapia R."/>
            <person name="Land M."/>
            <person name="Hauser L."/>
            <person name="Kyrpides N."/>
            <person name="Ivanova N."/>
            <person name="Pagani I."/>
            <person name="Dunn J."/>
            <person name="Taghavi S."/>
            <person name="Francis A."/>
            <person name="van der Lelie D."/>
            <person name="Woyke T."/>
        </authorList>
    </citation>
    <scope>NUCLEOTIDE SEQUENCE [LARGE SCALE GENOMIC DNA]</scope>
    <source>
        <strain evidence="1 2">BC1</strain>
    </source>
</reference>
<dbReference type="Pfam" id="PF08713">
    <property type="entry name" value="DNA_alkylation"/>
    <property type="match status" value="1"/>
</dbReference>
<dbReference type="PANTHER" id="PTHR34070">
    <property type="entry name" value="ARMADILLO-TYPE FOLD"/>
    <property type="match status" value="1"/>
</dbReference>
<dbReference type="PATRIC" id="fig|86416.3.peg.524"/>
<evidence type="ECO:0000313" key="1">
    <source>
        <dbReference type="EMBL" id="AGK95594.1"/>
    </source>
</evidence>
<name>R4K4Z4_CLOPA</name>
<gene>
    <name evidence="1" type="ORF">Clopa_0544</name>
</gene>
<dbReference type="InterPro" id="IPR016024">
    <property type="entry name" value="ARM-type_fold"/>
</dbReference>
<dbReference type="Gene3D" id="1.25.10.90">
    <property type="match status" value="1"/>
</dbReference>
<proteinExistence type="predicted"/>
<keyword evidence="2" id="KW-1185">Reference proteome</keyword>
<dbReference type="InterPro" id="IPR014825">
    <property type="entry name" value="DNA_alkylation"/>
</dbReference>
<accession>R4K4Z4</accession>
<dbReference type="PANTHER" id="PTHR34070:SF1">
    <property type="entry name" value="DNA ALKYLATION REPAIR PROTEIN"/>
    <property type="match status" value="1"/>
</dbReference>
<protein>
    <submittedName>
        <fullName evidence="1">Putative DNA alkylation repair enzyme</fullName>
    </submittedName>
</protein>
<dbReference type="HOGENOM" id="CLU_095329_0_0_9"/>
<sequence>MNTNKNEEKTLENTIREQIFQLADGKYREFQRGLCPGNDNIVGVRLPLLRKLAKQIAKGDWKTYMKEAENEYYEEVMLQGLVLGYVKADIEEILNFVTDFIPKIDNWAVCDSLCTGLKFTKTNRDTVLNYIKPYLSSEKEFEVRFAVVMLLNFYIEENYIDRVLLLLDGAKHEGYYVKMAVAWAVSICYVKFPEKTMEYLKNNTLDDFTYNKALQKITESLRVDRETKTLIRSMKRKI</sequence>
<dbReference type="Proteomes" id="UP000013523">
    <property type="component" value="Chromosome"/>
</dbReference>
<dbReference type="eggNOG" id="COG4912">
    <property type="taxonomic scope" value="Bacteria"/>
</dbReference>
<dbReference type="STRING" id="86416.Clopa_0544"/>
<dbReference type="EMBL" id="CP003261">
    <property type="protein sequence ID" value="AGK95594.1"/>
    <property type="molecule type" value="Genomic_DNA"/>
</dbReference>
<dbReference type="AlphaFoldDB" id="R4K4Z4"/>
<evidence type="ECO:0000313" key="2">
    <source>
        <dbReference type="Proteomes" id="UP000013523"/>
    </source>
</evidence>
<dbReference type="CDD" id="cd06561">
    <property type="entry name" value="AlkD_like"/>
    <property type="match status" value="1"/>
</dbReference>
<dbReference type="KEGG" id="cpas:Clopa_0544"/>